<dbReference type="KEGG" id="yti:FNA67_13800"/>
<dbReference type="Gene3D" id="3.40.630.30">
    <property type="match status" value="1"/>
</dbReference>
<organism evidence="1 2">
    <name type="scientific">Paradevosia tibetensis</name>
    <dbReference type="NCBI Taxonomy" id="1447062"/>
    <lineage>
        <taxon>Bacteria</taxon>
        <taxon>Pseudomonadati</taxon>
        <taxon>Pseudomonadota</taxon>
        <taxon>Alphaproteobacteria</taxon>
        <taxon>Hyphomicrobiales</taxon>
        <taxon>Devosiaceae</taxon>
        <taxon>Paradevosia</taxon>
    </lineage>
</organism>
<protein>
    <submittedName>
        <fullName evidence="1">GNAT family N-acetyltransferase</fullName>
    </submittedName>
</protein>
<dbReference type="InterPro" id="IPR016181">
    <property type="entry name" value="Acyl_CoA_acyltransferase"/>
</dbReference>
<dbReference type="AlphaFoldDB" id="A0A5B9DS55"/>
<evidence type="ECO:0000313" key="1">
    <source>
        <dbReference type="EMBL" id="QEE21184.1"/>
    </source>
</evidence>
<dbReference type="Pfam" id="PF13480">
    <property type="entry name" value="Acetyltransf_6"/>
    <property type="match status" value="1"/>
</dbReference>
<dbReference type="InterPro" id="IPR038740">
    <property type="entry name" value="BioF2-like_GNAT_dom"/>
</dbReference>
<evidence type="ECO:0000313" key="2">
    <source>
        <dbReference type="Proteomes" id="UP000321062"/>
    </source>
</evidence>
<dbReference type="RefSeq" id="WP_147656380.1">
    <property type="nucleotide sequence ID" value="NZ_BMFM01000001.1"/>
</dbReference>
<dbReference type="SUPFAM" id="SSF55729">
    <property type="entry name" value="Acyl-CoA N-acyltransferases (Nat)"/>
    <property type="match status" value="1"/>
</dbReference>
<dbReference type="EMBL" id="CP041690">
    <property type="protein sequence ID" value="QEE21184.1"/>
    <property type="molecule type" value="Genomic_DNA"/>
</dbReference>
<proteinExistence type="predicted"/>
<sequence>MAHSEAAVDTMTLGLAGVGGHTSAWASASEFAVSVSHCIDEVEQTWRALATSVESPGQDFDFVRQWAHAFETPEDDQYFVTAWLDGEPLAFMPLKRRNVGGIRVLSWFAGSHVGANAPLLDRERLETLTPHQRRTLWLAMTEAVQDVDIVSLKYLPADPIFAELGERLEADILYRSHFSSWDEANTTQRSKSRRKHDRQQGDRLDALGTVTFEELGSGPDALAVLDVMFRQRAARFVKMGVRDPFACEKTRAFYDATVAPGSRVPVKLHVLRLNGEIVAVRYNIAHGDRLFCLISSMSEDEAIQVGSPGKQCLLRVMQTVFDAGHRVFDMGVGFTDEKRHWCNEQIAVRHHYLPLTIRGWIAAKAHKGWHSARHAIKSNTRLRNLVQSLRKSAKPAPASE</sequence>
<keyword evidence="2" id="KW-1185">Reference proteome</keyword>
<dbReference type="OrthoDB" id="8193702at2"/>
<dbReference type="GO" id="GO:0016740">
    <property type="term" value="F:transferase activity"/>
    <property type="evidence" value="ECO:0007669"/>
    <property type="project" value="UniProtKB-KW"/>
</dbReference>
<name>A0A5B9DS55_9HYPH</name>
<dbReference type="Proteomes" id="UP000321062">
    <property type="component" value="Chromosome"/>
</dbReference>
<keyword evidence="1" id="KW-0808">Transferase</keyword>
<reference evidence="1 2" key="1">
    <citation type="journal article" date="2015" name="Int. J. Syst. Evol. Microbiol.">
        <title>Youhaiella tibetensis gen. nov., sp. nov., isolated from subsurface sediment.</title>
        <authorList>
            <person name="Wang Y.X."/>
            <person name="Huang F.Q."/>
            <person name="Nogi Y."/>
            <person name="Pang S.J."/>
            <person name="Wang P.K."/>
            <person name="Lv J."/>
        </authorList>
    </citation>
    <scope>NUCLEOTIDE SEQUENCE [LARGE SCALE GENOMIC DNA]</scope>
    <source>
        <strain evidence="2">fig4</strain>
    </source>
</reference>
<accession>A0A5B9DS55</accession>
<gene>
    <name evidence="1" type="ORF">FNA67_13800</name>
</gene>